<comment type="subcellular location">
    <subcellularLocation>
        <location evidence="1">Membrane</location>
    </subcellularLocation>
    <subcellularLocation>
        <location evidence="2">Secreted</location>
    </subcellularLocation>
</comment>
<dbReference type="PANTHER" id="PTHR32093:SF122">
    <property type="entry name" value="LEUCINE-RICH REPEAT-CONTAINING N-TERMINAL PLANT-TYPE DOMAIN-CONTAINING PROTEIN"/>
    <property type="match status" value="1"/>
</dbReference>
<feature type="region of interest" description="Disordered" evidence="9">
    <location>
        <begin position="56"/>
        <end position="89"/>
    </location>
</feature>
<evidence type="ECO:0000256" key="7">
    <source>
        <dbReference type="ARBA" id="ARBA00023136"/>
    </source>
</evidence>
<evidence type="ECO:0008006" key="13">
    <source>
        <dbReference type="Google" id="ProtNLM"/>
    </source>
</evidence>
<keyword evidence="8" id="KW-0325">Glycoprotein</keyword>
<keyword evidence="6" id="KW-0677">Repeat</keyword>
<dbReference type="PANTHER" id="PTHR32093">
    <property type="entry name" value="LEUCINE-RICH REPEAT EXTENSIN-LIKE PROTEIN 3-RELATED"/>
    <property type="match status" value="1"/>
</dbReference>
<evidence type="ECO:0000256" key="2">
    <source>
        <dbReference type="ARBA" id="ARBA00004613"/>
    </source>
</evidence>
<evidence type="ECO:0000256" key="4">
    <source>
        <dbReference type="ARBA" id="ARBA00022614"/>
    </source>
</evidence>
<sequence length="462" mass="51234">MEMESRIMALLPILIFLISHSLFFYQTNAITSSTINTRETLEIVIGGGSFPPYSPPDYGDCPDCPQPPEPQCPPPPSPPPPPPPSGPPPLPLELRVALKVIRKFKQTITNDPQGIIETWTGDNVCNFRGFVCDTTISTKRRQVAIAKFNGFNFSVKPQAIKILLEGLTDIIVFHVNTNNFIGEVPFGISKISSLFELDLSNNKLAGEFPKAILTATNLTFLDLRFNKLTGTLPPDVFKLDLDVLYLNNNQFTGNIPETLGKTPALYLTLANNKLTGPIPKTINQASNTLLEALLSGNQLSGCLPYELGLLKKAYLFDVSTNHLTGPIPHSFGCLQNMQYLNLSCNQFYGAVPESLCMVKNMFELTLKSNYFTEVGPECRNLIKKGRLDVRMNCILDLPSQRSAADCAAFFLKRPTCPDPKSMNYVPCKIGHYSGTPEEYEAGRKVRARPRSYAALHNHEHRP</sequence>
<keyword evidence="7" id="KW-0472">Membrane</keyword>
<keyword evidence="5 10" id="KW-0732">Signal</keyword>
<evidence type="ECO:0000256" key="10">
    <source>
        <dbReference type="SAM" id="SignalP"/>
    </source>
</evidence>
<dbReference type="InterPro" id="IPR051582">
    <property type="entry name" value="LRR_extensin-like_regulator"/>
</dbReference>
<feature type="chain" id="PRO_5043888199" description="Leucine-rich repeat-containing N-terminal plant-type domain-containing protein" evidence="10">
    <location>
        <begin position="30"/>
        <end position="462"/>
    </location>
</feature>
<dbReference type="Proteomes" id="UP000826271">
    <property type="component" value="Unassembled WGS sequence"/>
</dbReference>
<dbReference type="EMBL" id="WHWC01000004">
    <property type="protein sequence ID" value="KAG8384347.1"/>
    <property type="molecule type" value="Genomic_DNA"/>
</dbReference>
<dbReference type="Gene3D" id="3.80.10.10">
    <property type="entry name" value="Ribonuclease Inhibitor"/>
    <property type="match status" value="2"/>
</dbReference>
<evidence type="ECO:0000256" key="8">
    <source>
        <dbReference type="ARBA" id="ARBA00023180"/>
    </source>
</evidence>
<dbReference type="FunFam" id="3.80.10.10:FF:000041">
    <property type="entry name" value="LRR receptor-like serine/threonine-protein kinase ERECTA"/>
    <property type="match status" value="1"/>
</dbReference>
<dbReference type="AlphaFoldDB" id="A0AAV6XW49"/>
<evidence type="ECO:0000256" key="3">
    <source>
        <dbReference type="ARBA" id="ARBA00022525"/>
    </source>
</evidence>
<comment type="caution">
    <text evidence="11">The sequence shown here is derived from an EMBL/GenBank/DDBJ whole genome shotgun (WGS) entry which is preliminary data.</text>
</comment>
<feature type="signal peptide" evidence="10">
    <location>
        <begin position="1"/>
        <end position="29"/>
    </location>
</feature>
<keyword evidence="3" id="KW-0964">Secreted</keyword>
<dbReference type="InterPro" id="IPR032675">
    <property type="entry name" value="LRR_dom_sf"/>
</dbReference>
<dbReference type="Pfam" id="PF00560">
    <property type="entry name" value="LRR_1"/>
    <property type="match status" value="4"/>
</dbReference>
<dbReference type="GO" id="GO:0005576">
    <property type="term" value="C:extracellular region"/>
    <property type="evidence" value="ECO:0007669"/>
    <property type="project" value="UniProtKB-SubCell"/>
</dbReference>
<evidence type="ECO:0000256" key="5">
    <source>
        <dbReference type="ARBA" id="ARBA00022729"/>
    </source>
</evidence>
<proteinExistence type="predicted"/>
<keyword evidence="12" id="KW-1185">Reference proteome</keyword>
<evidence type="ECO:0000313" key="11">
    <source>
        <dbReference type="EMBL" id="KAG8384347.1"/>
    </source>
</evidence>
<dbReference type="SUPFAM" id="SSF52058">
    <property type="entry name" value="L domain-like"/>
    <property type="match status" value="1"/>
</dbReference>
<name>A0AAV6XW49_9LAMI</name>
<evidence type="ECO:0000256" key="6">
    <source>
        <dbReference type="ARBA" id="ARBA00022737"/>
    </source>
</evidence>
<dbReference type="GO" id="GO:0016020">
    <property type="term" value="C:membrane"/>
    <property type="evidence" value="ECO:0007669"/>
    <property type="project" value="UniProtKB-SubCell"/>
</dbReference>
<evidence type="ECO:0000313" key="12">
    <source>
        <dbReference type="Proteomes" id="UP000826271"/>
    </source>
</evidence>
<keyword evidence="4" id="KW-0433">Leucine-rich repeat</keyword>
<accession>A0AAV6XW49</accession>
<gene>
    <name evidence="11" type="ORF">BUALT_Bualt04G0108700</name>
</gene>
<organism evidence="11 12">
    <name type="scientific">Buddleja alternifolia</name>
    <dbReference type="NCBI Taxonomy" id="168488"/>
    <lineage>
        <taxon>Eukaryota</taxon>
        <taxon>Viridiplantae</taxon>
        <taxon>Streptophyta</taxon>
        <taxon>Embryophyta</taxon>
        <taxon>Tracheophyta</taxon>
        <taxon>Spermatophyta</taxon>
        <taxon>Magnoliopsida</taxon>
        <taxon>eudicotyledons</taxon>
        <taxon>Gunneridae</taxon>
        <taxon>Pentapetalae</taxon>
        <taxon>asterids</taxon>
        <taxon>lamiids</taxon>
        <taxon>Lamiales</taxon>
        <taxon>Scrophulariaceae</taxon>
        <taxon>Buddlejeae</taxon>
        <taxon>Buddleja</taxon>
    </lineage>
</organism>
<protein>
    <recommendedName>
        <fullName evidence="13">Leucine-rich repeat-containing N-terminal plant-type domain-containing protein</fullName>
    </recommendedName>
</protein>
<dbReference type="InterPro" id="IPR001611">
    <property type="entry name" value="Leu-rich_rpt"/>
</dbReference>
<reference evidence="11" key="1">
    <citation type="submission" date="2019-10" db="EMBL/GenBank/DDBJ databases">
        <authorList>
            <person name="Zhang R."/>
            <person name="Pan Y."/>
            <person name="Wang J."/>
            <person name="Ma R."/>
            <person name="Yu S."/>
        </authorList>
    </citation>
    <scope>NUCLEOTIDE SEQUENCE</scope>
    <source>
        <strain evidence="11">LA-IB0</strain>
        <tissue evidence="11">Leaf</tissue>
    </source>
</reference>
<evidence type="ECO:0000256" key="1">
    <source>
        <dbReference type="ARBA" id="ARBA00004370"/>
    </source>
</evidence>
<feature type="compositionally biased region" description="Pro residues" evidence="9">
    <location>
        <begin position="64"/>
        <end position="89"/>
    </location>
</feature>
<evidence type="ECO:0000256" key="9">
    <source>
        <dbReference type="SAM" id="MobiDB-lite"/>
    </source>
</evidence>